<proteinExistence type="inferred from homology"/>
<dbReference type="STRING" id="1116472.MGMO_100c00010"/>
<dbReference type="PANTHER" id="PTHR38344">
    <property type="entry name" value="UPF0753 PROTEIN AQ_863"/>
    <property type="match status" value="1"/>
</dbReference>
<comment type="subcellular location">
    <subcellularLocation>
        <location evidence="6">Cell membrane</location>
        <topology evidence="6">Peripheral membrane protein</topology>
    </subcellularLocation>
</comment>
<evidence type="ECO:0000256" key="2">
    <source>
        <dbReference type="ARBA" id="ARBA00022475"/>
    </source>
</evidence>
<dbReference type="Pfam" id="PF10070">
    <property type="entry name" value="DabA"/>
    <property type="match status" value="1"/>
</dbReference>
<gene>
    <name evidence="6" type="primary">dabA</name>
    <name evidence="7" type="ORF">MGMO_100c00010</name>
</gene>
<keyword evidence="1 6" id="KW-0813">Transport</keyword>
<comment type="caution">
    <text evidence="7">The sequence shown here is derived from an EMBL/GenBank/DDBJ whole genome shotgun (WGS) entry which is preliminary data.</text>
</comment>
<accession>V5BDU8</accession>
<dbReference type="InterPro" id="IPR018752">
    <property type="entry name" value="DabA"/>
</dbReference>
<keyword evidence="2 6" id="KW-1003">Cell membrane</keyword>
<reference evidence="7 8" key="1">
    <citation type="journal article" date="2013" name="Genome Announc.">
        <title>Draft Genome Sequence of the Methanotrophic Gammaproteobacterium Methyloglobulus morosus DSM 22980 Strain KoM1.</title>
        <authorList>
            <person name="Poehlein A."/>
            <person name="Deutzmann J.S."/>
            <person name="Daniel R."/>
            <person name="Simeonova D.D."/>
        </authorList>
    </citation>
    <scope>NUCLEOTIDE SEQUENCE [LARGE SCALE GENOMIC DNA]</scope>
    <source>
        <strain evidence="7 8">KoM1</strain>
    </source>
</reference>
<keyword evidence="8" id="KW-1185">Reference proteome</keyword>
<evidence type="ECO:0000256" key="3">
    <source>
        <dbReference type="ARBA" id="ARBA00022723"/>
    </source>
</evidence>
<dbReference type="OrthoDB" id="9805101at2"/>
<feature type="binding site" evidence="6">
    <location>
        <position position="551"/>
    </location>
    <ligand>
        <name>Zn(2+)</name>
        <dbReference type="ChEBI" id="CHEBI:29105"/>
    </ligand>
</feature>
<comment type="similarity">
    <text evidence="6">Belongs to the inorganic carbon transporter (TC 9.A.2) DabA family.</text>
</comment>
<keyword evidence="3 6" id="KW-0479">Metal-binding</keyword>
<sequence length="870" mass="97984">MLNQTETTAPSDSTVSSNSSAVQSTVTFDLDKTIDHIAHWLPTQGPIKDFIHHNTLHAVQHLPFHEGVALAGKMFGARSYLPMADYQKLYQQGRIKDHAIDWALERTAFSAQQQESLKQSLFEQDSSGHYPPVSLANHGIRTTWIKHIELELNMLVHPILFRLLGNFLDQGISRWTLPKDGECFWDCVMRLAQNSLLPLYPFQEPIVRDLLTKDMGHVIRICLEKIVGDSALYEQYLLEMLLAHPGWAGMVRIVEENPRSLLDPRSISLKEMIAVELVCELAFLNKNKGTSFPSVAATPLPHNTTLLKNGLPKPDVPIRLKVWHEAMEWSLHTELLVALKPKTVTKNAQAKPYVQAFFCLDDRECSLRRYLEEIDPGIETFGAAGFFGIDFLYQGLDDAYPVAQCPVIITPKHLVRESELQTKPEEEPKKDTVAHLHFRSHSVFRGWLYTQTLGLGYAARMAWDVFRPGSKLPKLKMLSEVDSHTHLHLLRESDTPTKDGYLLGFSYSEMADKVGGLLTNIGLTKRFAPLVVIVAHGSSSVNNPHFAAYDCGACSGKPGAPNARAFAWMANNEEVRKILYSRGIEIPGGTRFVAALHNTSRDEITYFDNHLLEAYPAEGLSTFQQVMETALQRNARERCRWFELAPNSNTLEKAHGHVTARATSIFEPRPEYNHSNNLYCIVGRRKLTRDLYMDRRAFLHSYDPDKDPAGNILVRIMSAIIPVCGGINLEYLFSRIDNSVYGAGTKLPHNVIGLLGVANGVEGDLRTGLPQQMIEVHEPARLLIAVEQTCDILDKTLANLGELNEWLVNDWVFLVACHPTTEEQFLYNRGNWEPVKLPDILEIPTATEPEGIFMDQTKTIPVHQLMRSQA</sequence>
<dbReference type="RefSeq" id="WP_023495451.1">
    <property type="nucleotide sequence ID" value="NZ_AYLO01000096.1"/>
</dbReference>
<dbReference type="AlphaFoldDB" id="V5BDU8"/>
<dbReference type="GO" id="GO:0005886">
    <property type="term" value="C:plasma membrane"/>
    <property type="evidence" value="ECO:0007669"/>
    <property type="project" value="UniProtKB-SubCell"/>
</dbReference>
<feature type="binding site" evidence="6">
    <location>
        <position position="361"/>
    </location>
    <ligand>
        <name>Zn(2+)</name>
        <dbReference type="ChEBI" id="CHEBI:29105"/>
    </ligand>
</feature>
<evidence type="ECO:0000256" key="6">
    <source>
        <dbReference type="HAMAP-Rule" id="MF_01871"/>
    </source>
</evidence>
<dbReference type="HAMAP" id="MF_01871">
    <property type="entry name" value="DabA"/>
    <property type="match status" value="1"/>
</dbReference>
<comment type="function">
    <text evidence="6">Part of an energy-coupled inorganic carbon pump.</text>
</comment>
<evidence type="ECO:0000256" key="4">
    <source>
        <dbReference type="ARBA" id="ARBA00022833"/>
    </source>
</evidence>
<protein>
    <recommendedName>
        <fullName evidence="6">Probable inorganic carbon transporter subunit DabA</fullName>
    </recommendedName>
</protein>
<comment type="cofactor">
    <cofactor evidence="6">
        <name>Zn(2+)</name>
        <dbReference type="ChEBI" id="CHEBI:29105"/>
    </cofactor>
</comment>
<evidence type="ECO:0000256" key="1">
    <source>
        <dbReference type="ARBA" id="ARBA00022448"/>
    </source>
</evidence>
<name>V5BDU8_9GAMM</name>
<feature type="binding site" evidence="6">
    <location>
        <position position="536"/>
    </location>
    <ligand>
        <name>Zn(2+)</name>
        <dbReference type="ChEBI" id="CHEBI:29105"/>
    </ligand>
</feature>
<feature type="binding site" evidence="6">
    <location>
        <position position="359"/>
    </location>
    <ligand>
        <name>Zn(2+)</name>
        <dbReference type="ChEBI" id="CHEBI:29105"/>
    </ligand>
</feature>
<dbReference type="GO" id="GO:0008270">
    <property type="term" value="F:zinc ion binding"/>
    <property type="evidence" value="ECO:0007669"/>
    <property type="project" value="UniProtKB-UniRule"/>
</dbReference>
<comment type="subunit">
    <text evidence="6">Forms a complex with DabB.</text>
</comment>
<organism evidence="7 8">
    <name type="scientific">Methyloglobulus morosus KoM1</name>
    <dbReference type="NCBI Taxonomy" id="1116472"/>
    <lineage>
        <taxon>Bacteria</taxon>
        <taxon>Pseudomonadati</taxon>
        <taxon>Pseudomonadota</taxon>
        <taxon>Gammaproteobacteria</taxon>
        <taxon>Methylococcales</taxon>
        <taxon>Methylococcaceae</taxon>
        <taxon>Methyloglobulus</taxon>
    </lineage>
</organism>
<evidence type="ECO:0000256" key="5">
    <source>
        <dbReference type="ARBA" id="ARBA00023136"/>
    </source>
</evidence>
<dbReference type="PATRIC" id="fig|1116472.3.peg.2748"/>
<evidence type="ECO:0000313" key="7">
    <source>
        <dbReference type="EMBL" id="ESS71480.1"/>
    </source>
</evidence>
<dbReference type="PANTHER" id="PTHR38344:SF1">
    <property type="entry name" value="INORGANIC CARBON TRANSPORTER SUBUNIT DABA-RELATED"/>
    <property type="match status" value="1"/>
</dbReference>
<keyword evidence="4 6" id="KW-0862">Zinc</keyword>
<dbReference type="EMBL" id="AYLO01000096">
    <property type="protein sequence ID" value="ESS71480.1"/>
    <property type="molecule type" value="Genomic_DNA"/>
</dbReference>
<evidence type="ECO:0000313" key="8">
    <source>
        <dbReference type="Proteomes" id="UP000017842"/>
    </source>
</evidence>
<dbReference type="eggNOG" id="COG3002">
    <property type="taxonomic scope" value="Bacteria"/>
</dbReference>
<dbReference type="Proteomes" id="UP000017842">
    <property type="component" value="Unassembled WGS sequence"/>
</dbReference>
<keyword evidence="5 6" id="KW-0472">Membrane</keyword>